<dbReference type="Pfam" id="PF12048">
    <property type="entry name" value="DUF3530"/>
    <property type="match status" value="2"/>
</dbReference>
<name>A0A1W1E5J4_9ZZZZ</name>
<organism evidence="1">
    <name type="scientific">hydrothermal vent metagenome</name>
    <dbReference type="NCBI Taxonomy" id="652676"/>
    <lineage>
        <taxon>unclassified sequences</taxon>
        <taxon>metagenomes</taxon>
        <taxon>ecological metagenomes</taxon>
    </lineage>
</organism>
<evidence type="ECO:0000313" key="1">
    <source>
        <dbReference type="EMBL" id="SFV89016.1"/>
    </source>
</evidence>
<sequence>MKLLLILLLISNFSFAKTTPYYAKEVRWAAQVEGALMDGEVVWLSVNGHKFMSLYTASETKTKKTAVVIHGLGVHPDWGQVVQPLRVALAERGINTLSVQMPVLANDADVHQYLPLLNDADQRIRSAVNYIKSQNLNSDYLIAHSLGGVMSAHYLNNKPQPFKKFVAIGMPDLAVKYLSKINIPVLDLYGTEDIKPVLNSVKERAKAFSNNKNYTQKKVDADHFFNDKNELLIREVSTWLK</sequence>
<protein>
    <recommendedName>
        <fullName evidence="2">Serine aminopeptidase S33 domain-containing protein</fullName>
    </recommendedName>
</protein>
<proteinExistence type="predicted"/>
<dbReference type="InterPro" id="IPR029058">
    <property type="entry name" value="AB_hydrolase_fold"/>
</dbReference>
<dbReference type="AlphaFoldDB" id="A0A1W1E5J4"/>
<dbReference type="InterPro" id="IPR022529">
    <property type="entry name" value="DUF3530"/>
</dbReference>
<evidence type="ECO:0008006" key="2">
    <source>
        <dbReference type="Google" id="ProtNLM"/>
    </source>
</evidence>
<gene>
    <name evidence="1" type="ORF">MNB_SUP05-SYMBIONT-5-355</name>
</gene>
<dbReference type="SUPFAM" id="SSF53474">
    <property type="entry name" value="alpha/beta-Hydrolases"/>
    <property type="match status" value="1"/>
</dbReference>
<dbReference type="EMBL" id="FPHZ01000195">
    <property type="protein sequence ID" value="SFV89016.1"/>
    <property type="molecule type" value="Genomic_DNA"/>
</dbReference>
<reference evidence="1" key="1">
    <citation type="submission" date="2016-10" db="EMBL/GenBank/DDBJ databases">
        <authorList>
            <person name="de Groot N.N."/>
        </authorList>
    </citation>
    <scope>NUCLEOTIDE SEQUENCE</scope>
</reference>
<dbReference type="Gene3D" id="3.40.50.1820">
    <property type="entry name" value="alpha/beta hydrolase"/>
    <property type="match status" value="1"/>
</dbReference>
<accession>A0A1W1E5J4</accession>